<feature type="signal peptide" evidence="3">
    <location>
        <begin position="1"/>
        <end position="21"/>
    </location>
</feature>
<organism evidence="5 6">
    <name type="scientific">Penicillium egyptiacum</name>
    <dbReference type="NCBI Taxonomy" id="1303716"/>
    <lineage>
        <taxon>Eukaryota</taxon>
        <taxon>Fungi</taxon>
        <taxon>Dikarya</taxon>
        <taxon>Ascomycota</taxon>
        <taxon>Pezizomycotina</taxon>
        <taxon>Eurotiomycetes</taxon>
        <taxon>Eurotiomycetidae</taxon>
        <taxon>Eurotiales</taxon>
        <taxon>Aspergillaceae</taxon>
        <taxon>Penicillium</taxon>
    </lineage>
</organism>
<evidence type="ECO:0000256" key="1">
    <source>
        <dbReference type="ARBA" id="ARBA00009009"/>
    </source>
</evidence>
<dbReference type="GO" id="GO:0016787">
    <property type="term" value="F:hydrolase activity"/>
    <property type="evidence" value="ECO:0007669"/>
    <property type="project" value="UniProtKB-KW"/>
</dbReference>
<dbReference type="PANTHER" id="PTHR43283:SF17">
    <property type="entry name" value="(LOVD), PUTATIVE (AFU_ORTHOLOGUE AFUA_5G00920)-RELATED"/>
    <property type="match status" value="1"/>
</dbReference>
<dbReference type="OrthoDB" id="428260at2759"/>
<reference evidence="5" key="1">
    <citation type="submission" date="2021-07" db="EMBL/GenBank/DDBJ databases">
        <authorList>
            <person name="Branca A.L. A."/>
        </authorList>
    </citation>
    <scope>NUCLEOTIDE SEQUENCE</scope>
</reference>
<dbReference type="InterPro" id="IPR012338">
    <property type="entry name" value="Beta-lactam/transpept-like"/>
</dbReference>
<evidence type="ECO:0000256" key="2">
    <source>
        <dbReference type="ARBA" id="ARBA00022801"/>
    </source>
</evidence>
<keyword evidence="2" id="KW-0378">Hydrolase</keyword>
<protein>
    <recommendedName>
        <fullName evidence="4">Beta-lactamase-related domain-containing protein</fullName>
    </recommendedName>
</protein>
<accession>A0A9W4NY91</accession>
<feature type="chain" id="PRO_5040982797" description="Beta-lactamase-related domain-containing protein" evidence="3">
    <location>
        <begin position="22"/>
        <end position="349"/>
    </location>
</feature>
<dbReference type="InterPro" id="IPR050789">
    <property type="entry name" value="Diverse_Enzym_Activities"/>
</dbReference>
<dbReference type="Gene3D" id="3.40.710.10">
    <property type="entry name" value="DD-peptidase/beta-lactamase superfamily"/>
    <property type="match status" value="1"/>
</dbReference>
<name>A0A9W4NY91_9EURO</name>
<evidence type="ECO:0000313" key="5">
    <source>
        <dbReference type="EMBL" id="CAG8885651.1"/>
    </source>
</evidence>
<dbReference type="InterPro" id="IPR001466">
    <property type="entry name" value="Beta-lactam-related"/>
</dbReference>
<keyword evidence="3" id="KW-0732">Signal</keyword>
<dbReference type="EMBL" id="CAJVRC010000835">
    <property type="protein sequence ID" value="CAG8885651.1"/>
    <property type="molecule type" value="Genomic_DNA"/>
</dbReference>
<dbReference type="PANTHER" id="PTHR43283">
    <property type="entry name" value="BETA-LACTAMASE-RELATED"/>
    <property type="match status" value="1"/>
</dbReference>
<evidence type="ECO:0000313" key="6">
    <source>
        <dbReference type="Proteomes" id="UP001154252"/>
    </source>
</evidence>
<dbReference type="SUPFAM" id="SSF56601">
    <property type="entry name" value="beta-lactamase/transpeptidase-like"/>
    <property type="match status" value="1"/>
</dbReference>
<gene>
    <name evidence="5" type="ORF">PEGY_LOCUS477</name>
</gene>
<feature type="domain" description="Beta-lactamase-related" evidence="4">
    <location>
        <begin position="3"/>
        <end position="330"/>
    </location>
</feature>
<dbReference type="AlphaFoldDB" id="A0A9W4NY91"/>
<keyword evidence="6" id="KW-1185">Reference proteome</keyword>
<proteinExistence type="inferred from homology"/>
<dbReference type="Proteomes" id="UP001154252">
    <property type="component" value="Unassembled WGS sequence"/>
</dbReference>
<evidence type="ECO:0000256" key="3">
    <source>
        <dbReference type="SAM" id="SignalP"/>
    </source>
</evidence>
<sequence length="349" mass="37762">MEANATFWAASCTKLLTTIAALQCVERGQIALDESVSKVLPELAEPQIISSVGDGTSQTSSSFMLRPAAKNITLWHLLTNTSGIAYDMVHPELLAWRASRGESPMGLSGKVIEAFSVPLLCEPGEKWIYGGGYDWAGVLVCRLNGGITLEEYMQQHLFQPLGMKTTTFRAAKHTEITTHLAAMSQRQEDGSFQPAQSPWPIDAEEDSGGAGIYSSVPDYMKVLADLISDNPIILKKETVDLMCTPQIMAESAMLKDPSVSQVIATMTGISDISAGVTWSLGSVYMTEDVGVMKKNTLVWGGMANLVWFANRERGVAGIFASQLLPPGDAKCFDLALQFIDHIFSLASSK</sequence>
<dbReference type="Pfam" id="PF00144">
    <property type="entry name" value="Beta-lactamase"/>
    <property type="match status" value="1"/>
</dbReference>
<evidence type="ECO:0000259" key="4">
    <source>
        <dbReference type="Pfam" id="PF00144"/>
    </source>
</evidence>
<comment type="similarity">
    <text evidence="1">Belongs to the class-A beta-lactamase family.</text>
</comment>
<comment type="caution">
    <text evidence="5">The sequence shown here is derived from an EMBL/GenBank/DDBJ whole genome shotgun (WGS) entry which is preliminary data.</text>
</comment>